<protein>
    <recommendedName>
        <fullName evidence="3">Transmembrane protein</fullName>
    </recommendedName>
</protein>
<keyword evidence="2" id="KW-1185">Reference proteome</keyword>
<dbReference type="InParanoid" id="A0BVT7"/>
<reference evidence="1 2" key="1">
    <citation type="journal article" date="2006" name="Nature">
        <title>Global trends of whole-genome duplications revealed by the ciliate Paramecium tetraurelia.</title>
        <authorList>
            <consortium name="Genoscope"/>
            <person name="Aury J.-M."/>
            <person name="Jaillon O."/>
            <person name="Duret L."/>
            <person name="Noel B."/>
            <person name="Jubin C."/>
            <person name="Porcel B.M."/>
            <person name="Segurens B."/>
            <person name="Daubin V."/>
            <person name="Anthouard V."/>
            <person name="Aiach N."/>
            <person name="Arnaiz O."/>
            <person name="Billaut A."/>
            <person name="Beisson J."/>
            <person name="Blanc I."/>
            <person name="Bouhouche K."/>
            <person name="Camara F."/>
            <person name="Duharcourt S."/>
            <person name="Guigo R."/>
            <person name="Gogendeau D."/>
            <person name="Katinka M."/>
            <person name="Keller A.-M."/>
            <person name="Kissmehl R."/>
            <person name="Klotz C."/>
            <person name="Koll F."/>
            <person name="Le Moue A."/>
            <person name="Lepere C."/>
            <person name="Malinsky S."/>
            <person name="Nowacki M."/>
            <person name="Nowak J.K."/>
            <person name="Plattner H."/>
            <person name="Poulain J."/>
            <person name="Ruiz F."/>
            <person name="Serrano V."/>
            <person name="Zagulski M."/>
            <person name="Dessen P."/>
            <person name="Betermier M."/>
            <person name="Weissenbach J."/>
            <person name="Scarpelli C."/>
            <person name="Schachter V."/>
            <person name="Sperling L."/>
            <person name="Meyer E."/>
            <person name="Cohen J."/>
            <person name="Wincker P."/>
        </authorList>
    </citation>
    <scope>NUCLEOTIDE SEQUENCE [LARGE SCALE GENOMIC DNA]</scope>
    <source>
        <strain evidence="1 2">Stock d4-2</strain>
    </source>
</reference>
<dbReference type="KEGG" id="ptm:GSPATT00032506001"/>
<dbReference type="EMBL" id="CT868020">
    <property type="protein sequence ID" value="CAK62654.1"/>
    <property type="molecule type" value="Genomic_DNA"/>
</dbReference>
<dbReference type="Proteomes" id="UP000000600">
    <property type="component" value="Unassembled WGS sequence"/>
</dbReference>
<dbReference type="GeneID" id="5015836"/>
<dbReference type="HOGENOM" id="CLU_1573655_0_0_1"/>
<accession>A0BVT7</accession>
<sequence length="170" mass="20734">MLRFQFKNRILSMHFRILLIKILQFNKSQYQLQKSYTFIQISSIIWNQQLNHYIQYERHPSEISFNVEISQSILNNQYVFEVCVFLLNQGKLNKDLQSNLMVLMDRYEKMEVILLLEIQVAKKEFIFTVVNNQIFIQYQLTFEINVICLKKQQLFQQIFQFSLQKQQLYD</sequence>
<evidence type="ECO:0000313" key="1">
    <source>
        <dbReference type="EMBL" id="CAK62654.1"/>
    </source>
</evidence>
<evidence type="ECO:0000313" key="2">
    <source>
        <dbReference type="Proteomes" id="UP000000600"/>
    </source>
</evidence>
<gene>
    <name evidence="1" type="ORF">GSPATT00032506001</name>
</gene>
<organism evidence="1 2">
    <name type="scientific">Paramecium tetraurelia</name>
    <dbReference type="NCBI Taxonomy" id="5888"/>
    <lineage>
        <taxon>Eukaryota</taxon>
        <taxon>Sar</taxon>
        <taxon>Alveolata</taxon>
        <taxon>Ciliophora</taxon>
        <taxon>Intramacronucleata</taxon>
        <taxon>Oligohymenophorea</taxon>
        <taxon>Peniculida</taxon>
        <taxon>Parameciidae</taxon>
        <taxon>Paramecium</taxon>
    </lineage>
</organism>
<dbReference type="RefSeq" id="XP_001430052.1">
    <property type="nucleotide sequence ID" value="XM_001430015.1"/>
</dbReference>
<dbReference type="AlphaFoldDB" id="A0BVT7"/>
<evidence type="ECO:0008006" key="3">
    <source>
        <dbReference type="Google" id="ProtNLM"/>
    </source>
</evidence>
<proteinExistence type="predicted"/>
<name>A0BVT7_PARTE</name>